<reference evidence="6" key="2">
    <citation type="submission" date="2020-11" db="EMBL/GenBank/DDBJ databases">
        <authorList>
            <person name="McCartney M.A."/>
            <person name="Auch B."/>
            <person name="Kono T."/>
            <person name="Mallez S."/>
            <person name="Becker A."/>
            <person name="Gohl D.M."/>
            <person name="Silverstein K.A.T."/>
            <person name="Koren S."/>
            <person name="Bechman K.B."/>
            <person name="Herman A."/>
            <person name="Abrahante J.E."/>
            <person name="Garbe J."/>
        </authorList>
    </citation>
    <scope>NUCLEOTIDE SEQUENCE</scope>
    <source>
        <strain evidence="6">Duluth1</strain>
        <tissue evidence="6">Whole animal</tissue>
    </source>
</reference>
<dbReference type="Proteomes" id="UP000828390">
    <property type="component" value="Unassembled WGS sequence"/>
</dbReference>
<evidence type="ECO:0000256" key="4">
    <source>
        <dbReference type="ARBA" id="ARBA00023157"/>
    </source>
</evidence>
<proteinExistence type="predicted"/>
<comment type="caution">
    <text evidence="6">The sequence shown here is derived from an EMBL/GenBank/DDBJ whole genome shotgun (WGS) entry which is preliminary data.</text>
</comment>
<dbReference type="EMBL" id="JAIWYP010000009">
    <property type="protein sequence ID" value="KAH3771759.1"/>
    <property type="molecule type" value="Genomic_DNA"/>
</dbReference>
<dbReference type="InterPro" id="IPR036383">
    <property type="entry name" value="TSP1_rpt_sf"/>
</dbReference>
<keyword evidence="3" id="KW-0106">Calcium</keyword>
<dbReference type="InterPro" id="IPR036056">
    <property type="entry name" value="Fibrinogen-like_C"/>
</dbReference>
<dbReference type="PANTHER" id="PTHR16146:SF46">
    <property type="entry name" value="INTELECTIN-1A-RELATED"/>
    <property type="match status" value="1"/>
</dbReference>
<dbReference type="Gene3D" id="3.90.215.10">
    <property type="entry name" value="Gamma Fibrinogen, chain A, domain 1"/>
    <property type="match status" value="1"/>
</dbReference>
<reference evidence="6" key="1">
    <citation type="journal article" date="2019" name="bioRxiv">
        <title>The Genome of the Zebra Mussel, Dreissena polymorpha: A Resource for Invasive Species Research.</title>
        <authorList>
            <person name="McCartney M.A."/>
            <person name="Auch B."/>
            <person name="Kono T."/>
            <person name="Mallez S."/>
            <person name="Zhang Y."/>
            <person name="Obille A."/>
            <person name="Becker A."/>
            <person name="Abrahante J.E."/>
            <person name="Garbe J."/>
            <person name="Badalamenti J.P."/>
            <person name="Herman A."/>
            <person name="Mangelson H."/>
            <person name="Liachko I."/>
            <person name="Sullivan S."/>
            <person name="Sone E.D."/>
            <person name="Koren S."/>
            <person name="Silverstein K.A.T."/>
            <person name="Beckman K.B."/>
            <person name="Gohl D.M."/>
        </authorList>
    </citation>
    <scope>NUCLEOTIDE SEQUENCE</scope>
    <source>
        <strain evidence="6">Duluth1</strain>
        <tissue evidence="6">Whole animal</tissue>
    </source>
</reference>
<keyword evidence="2" id="KW-0430">Lectin</keyword>
<dbReference type="PANTHER" id="PTHR16146">
    <property type="entry name" value="INTELECTIN"/>
    <property type="match status" value="1"/>
</dbReference>
<gene>
    <name evidence="6" type="ORF">DPMN_173086</name>
</gene>
<dbReference type="InterPro" id="IPR002181">
    <property type="entry name" value="Fibrinogen_a/b/g_C_dom"/>
</dbReference>
<dbReference type="GO" id="GO:0070492">
    <property type="term" value="F:oligosaccharide binding"/>
    <property type="evidence" value="ECO:0007669"/>
    <property type="project" value="TreeGrafter"/>
</dbReference>
<dbReference type="PROSITE" id="PS51406">
    <property type="entry name" value="FIBRINOGEN_C_2"/>
    <property type="match status" value="1"/>
</dbReference>
<protein>
    <recommendedName>
        <fullName evidence="5">Fibrinogen C-terminal domain-containing protein</fullName>
    </recommendedName>
</protein>
<keyword evidence="1" id="KW-0479">Metal-binding</keyword>
<evidence type="ECO:0000256" key="3">
    <source>
        <dbReference type="ARBA" id="ARBA00022837"/>
    </source>
</evidence>
<accession>A0A9D4E0Y3</accession>
<dbReference type="InterPro" id="IPR014716">
    <property type="entry name" value="Fibrinogen_a/b/g_C_1"/>
</dbReference>
<keyword evidence="7" id="KW-1185">Reference proteome</keyword>
<dbReference type="InterPro" id="IPR000884">
    <property type="entry name" value="TSP1_rpt"/>
</dbReference>
<dbReference type="Pfam" id="PF00147">
    <property type="entry name" value="Fibrinogen_C"/>
    <property type="match status" value="1"/>
</dbReference>
<dbReference type="SUPFAM" id="SSF82895">
    <property type="entry name" value="TSP-1 type 1 repeat"/>
    <property type="match status" value="1"/>
</dbReference>
<evidence type="ECO:0000256" key="2">
    <source>
        <dbReference type="ARBA" id="ARBA00022734"/>
    </source>
</evidence>
<dbReference type="NCBIfam" id="NF040941">
    <property type="entry name" value="GGGWT_bact"/>
    <property type="match status" value="1"/>
</dbReference>
<dbReference type="SUPFAM" id="SSF56496">
    <property type="entry name" value="Fibrinogen C-terminal domain-like"/>
    <property type="match status" value="1"/>
</dbReference>
<evidence type="ECO:0000256" key="1">
    <source>
        <dbReference type="ARBA" id="ARBA00022723"/>
    </source>
</evidence>
<evidence type="ECO:0000259" key="5">
    <source>
        <dbReference type="PROSITE" id="PS51406"/>
    </source>
</evidence>
<dbReference type="Gene3D" id="2.20.100.10">
    <property type="entry name" value="Thrombospondin type-1 (TSP1) repeat"/>
    <property type="match status" value="1"/>
</dbReference>
<dbReference type="GO" id="GO:0005615">
    <property type="term" value="C:extracellular space"/>
    <property type="evidence" value="ECO:0007669"/>
    <property type="project" value="TreeGrafter"/>
</dbReference>
<evidence type="ECO:0000313" key="7">
    <source>
        <dbReference type="Proteomes" id="UP000828390"/>
    </source>
</evidence>
<organism evidence="6 7">
    <name type="scientific">Dreissena polymorpha</name>
    <name type="common">Zebra mussel</name>
    <name type="synonym">Mytilus polymorpha</name>
    <dbReference type="NCBI Taxonomy" id="45954"/>
    <lineage>
        <taxon>Eukaryota</taxon>
        <taxon>Metazoa</taxon>
        <taxon>Spiralia</taxon>
        <taxon>Lophotrochozoa</taxon>
        <taxon>Mollusca</taxon>
        <taxon>Bivalvia</taxon>
        <taxon>Autobranchia</taxon>
        <taxon>Heteroconchia</taxon>
        <taxon>Euheterodonta</taxon>
        <taxon>Imparidentia</taxon>
        <taxon>Neoheterodontei</taxon>
        <taxon>Myida</taxon>
        <taxon>Dreissenoidea</taxon>
        <taxon>Dreissenidae</taxon>
        <taxon>Dreissena</taxon>
    </lineage>
</organism>
<sequence length="106" mass="11636">MVWVKSIVFCQCNQARTRVCDNPAPLNGGRDCTGLTTQTQECNTSSCGGKDCTELLRRGAPKLNGVYTITTPRTHTKVQVYCDMETDGGGWTQSHQKRIVSEKPGL</sequence>
<evidence type="ECO:0000313" key="6">
    <source>
        <dbReference type="EMBL" id="KAH3771759.1"/>
    </source>
</evidence>
<keyword evidence="4" id="KW-1015">Disulfide bond</keyword>
<dbReference type="GO" id="GO:0046872">
    <property type="term" value="F:metal ion binding"/>
    <property type="evidence" value="ECO:0007669"/>
    <property type="project" value="UniProtKB-KW"/>
</dbReference>
<name>A0A9D4E0Y3_DREPO</name>
<feature type="domain" description="Fibrinogen C-terminal" evidence="5">
    <location>
        <begin position="43"/>
        <end position="106"/>
    </location>
</feature>
<dbReference type="AlphaFoldDB" id="A0A9D4E0Y3"/>
<dbReference type="PROSITE" id="PS50092">
    <property type="entry name" value="TSP1"/>
    <property type="match status" value="1"/>
</dbReference>